<evidence type="ECO:0000256" key="8">
    <source>
        <dbReference type="ARBA" id="ARBA00022771"/>
    </source>
</evidence>
<evidence type="ECO:0000256" key="3">
    <source>
        <dbReference type="ARBA" id="ARBA00012483"/>
    </source>
</evidence>
<keyword evidence="11 16" id="KW-0472">Membrane</keyword>
<dbReference type="InterPro" id="IPR013083">
    <property type="entry name" value="Znf_RING/FYVE/PHD"/>
</dbReference>
<dbReference type="InParanoid" id="B4JHA4"/>
<sequence>MAWMRCPTLELALLGLCLICHQELIEEFNDLPSTFGPSIVGNNLRVFAVPPEPKYAFGCDYLNLPPRNSDYPTGAKFVAIVSRGGDCTFERKVRVAQNATYFAVIIYNNEGDELEQMTANNASGIYIPSVFVGQTTGKTLLSFSTPGLVLIINDELPFNINTQLILPFSILIALCFLVMIVYMIYRCIREQRRLRRYRLPKSMLKKIPVLRYTKNNTRIKYETCVICLDDFVEDDKLRVLPCSHPYHSHCIDPWLTENRRVCPICKRKVFSKGEIRASRLRQPSLDIVTDTDDDTTPLLQQQPEEAAAAAAAANASGSNSASINSASSAAGTTRHGTFRRGDTVRNSTAAQEYHSSDDENALLESTITQANTSSSFQRRVNPFDRSPNLPAHLADQLNQPRRSLWSRIISSFPFRREPGGISVAAPPYLDHVVSGTSEVTVRGVAAIDTTAAMSTPSSNNILNPNLSGSFKDDDDMPPHRSIYEPIAINTPATELGTPSGAVAASDSAFLQTPTQGGIGVAALPLSADDRQFLI</sequence>
<keyword evidence="8 14" id="KW-0863">Zinc-finger</keyword>
<evidence type="ECO:0000256" key="6">
    <source>
        <dbReference type="ARBA" id="ARBA00022723"/>
    </source>
</evidence>
<evidence type="ECO:0000256" key="16">
    <source>
        <dbReference type="SAM" id="Phobius"/>
    </source>
</evidence>
<dbReference type="SUPFAM" id="SSF52025">
    <property type="entry name" value="PA domain"/>
    <property type="match status" value="1"/>
</dbReference>
<dbReference type="PANTHER" id="PTHR47168">
    <property type="entry name" value="RING ZINC FINGER DOMAIN SUPERFAMILY PROTEIN-RELATED"/>
    <property type="match status" value="1"/>
</dbReference>
<evidence type="ECO:0000256" key="17">
    <source>
        <dbReference type="SAM" id="SignalP"/>
    </source>
</evidence>
<keyword evidence="20" id="KW-1185">Reference proteome</keyword>
<dbReference type="Pfam" id="PF02225">
    <property type="entry name" value="PA"/>
    <property type="match status" value="1"/>
</dbReference>
<evidence type="ECO:0000259" key="18">
    <source>
        <dbReference type="PROSITE" id="PS50089"/>
    </source>
</evidence>
<evidence type="ECO:0000256" key="7">
    <source>
        <dbReference type="ARBA" id="ARBA00022729"/>
    </source>
</evidence>
<dbReference type="OrthoDB" id="8062037at2759"/>
<evidence type="ECO:0000256" key="14">
    <source>
        <dbReference type="PROSITE-ProRule" id="PRU00175"/>
    </source>
</evidence>
<evidence type="ECO:0000256" key="13">
    <source>
        <dbReference type="ARBA" id="ARBA00046288"/>
    </source>
</evidence>
<feature type="transmembrane region" description="Helical" evidence="16">
    <location>
        <begin position="164"/>
        <end position="185"/>
    </location>
</feature>
<dbReference type="CDD" id="cd16665">
    <property type="entry name" value="RING-H2_RNF13-like"/>
    <property type="match status" value="1"/>
</dbReference>
<dbReference type="EMBL" id="CH916369">
    <property type="protein sequence ID" value="EDV93811.1"/>
    <property type="molecule type" value="Genomic_DNA"/>
</dbReference>
<evidence type="ECO:0000256" key="11">
    <source>
        <dbReference type="ARBA" id="ARBA00023136"/>
    </source>
</evidence>
<dbReference type="FunCoup" id="B4JHA4">
    <property type="interactions" value="1380"/>
</dbReference>
<evidence type="ECO:0000313" key="19">
    <source>
        <dbReference type="EMBL" id="EDV93811.1"/>
    </source>
</evidence>
<feature type="region of interest" description="Disordered" evidence="15">
    <location>
        <begin position="318"/>
        <end position="395"/>
    </location>
</feature>
<dbReference type="GO" id="GO:0005768">
    <property type="term" value="C:endosome"/>
    <property type="evidence" value="ECO:0007669"/>
    <property type="project" value="EnsemblMetazoa"/>
</dbReference>
<dbReference type="eggNOG" id="KOG4628">
    <property type="taxonomic scope" value="Eukaryota"/>
</dbReference>
<evidence type="ECO:0000256" key="4">
    <source>
        <dbReference type="ARBA" id="ARBA00022679"/>
    </source>
</evidence>
<dbReference type="GO" id="GO:0016197">
    <property type="term" value="P:endosomal transport"/>
    <property type="evidence" value="ECO:0007669"/>
    <property type="project" value="EnsemblMetazoa"/>
</dbReference>
<dbReference type="EC" id="2.3.2.27" evidence="3"/>
<keyword evidence="9" id="KW-0862">Zinc</keyword>
<dbReference type="InterPro" id="IPR046450">
    <property type="entry name" value="PA_dom_sf"/>
</dbReference>
<keyword evidence="7 17" id="KW-0732">Signal</keyword>
<feature type="chain" id="PRO_5002812255" description="RING-type E3 ubiquitin transferase" evidence="17">
    <location>
        <begin position="23"/>
        <end position="534"/>
    </location>
</feature>
<evidence type="ECO:0000256" key="2">
    <source>
        <dbReference type="ARBA" id="ARBA00004906"/>
    </source>
</evidence>
<evidence type="ECO:0000256" key="12">
    <source>
        <dbReference type="ARBA" id="ARBA00023180"/>
    </source>
</evidence>
<keyword evidence="6" id="KW-0479">Metal-binding</keyword>
<comment type="catalytic activity">
    <reaction evidence="1">
        <text>S-ubiquitinyl-[E2 ubiquitin-conjugating enzyme]-L-cysteine + [acceptor protein]-L-lysine = [E2 ubiquitin-conjugating enzyme]-L-cysteine + N(6)-ubiquitinyl-[acceptor protein]-L-lysine.</text>
        <dbReference type="EC" id="2.3.2.27"/>
    </reaction>
</comment>
<feature type="signal peptide" evidence="17">
    <location>
        <begin position="1"/>
        <end position="22"/>
    </location>
</feature>
<evidence type="ECO:0000256" key="15">
    <source>
        <dbReference type="SAM" id="MobiDB-lite"/>
    </source>
</evidence>
<keyword evidence="12" id="KW-0325">Glycoprotein</keyword>
<dbReference type="SMART" id="SM00184">
    <property type="entry name" value="RING"/>
    <property type="match status" value="1"/>
</dbReference>
<dbReference type="STRING" id="7222.B4JHA4"/>
<dbReference type="OMA" id="TIKYETC"/>
<dbReference type="Pfam" id="PF13639">
    <property type="entry name" value="zf-RING_2"/>
    <property type="match status" value="1"/>
</dbReference>
<evidence type="ECO:0000256" key="10">
    <source>
        <dbReference type="ARBA" id="ARBA00022989"/>
    </source>
</evidence>
<keyword evidence="4" id="KW-0808">Transferase</keyword>
<dbReference type="Gene3D" id="3.30.40.10">
    <property type="entry name" value="Zinc/RING finger domain, C3HC4 (zinc finger)"/>
    <property type="match status" value="1"/>
</dbReference>
<feature type="domain" description="RING-type" evidence="18">
    <location>
        <begin position="224"/>
        <end position="266"/>
    </location>
</feature>
<keyword evidence="5 16" id="KW-0812">Transmembrane</keyword>
<feature type="compositionally biased region" description="Low complexity" evidence="15">
    <location>
        <begin position="318"/>
        <end position="330"/>
    </location>
</feature>
<dbReference type="Proteomes" id="UP000001070">
    <property type="component" value="Unassembled WGS sequence"/>
</dbReference>
<dbReference type="GO" id="GO:0016567">
    <property type="term" value="P:protein ubiquitination"/>
    <property type="evidence" value="ECO:0007669"/>
    <property type="project" value="EnsemblMetazoa"/>
</dbReference>
<dbReference type="SMR" id="B4JHA4"/>
<protein>
    <recommendedName>
        <fullName evidence="3">RING-type E3 ubiquitin transferase</fullName>
        <ecNumber evidence="3">2.3.2.27</ecNumber>
    </recommendedName>
</protein>
<keyword evidence="10 16" id="KW-1133">Transmembrane helix</keyword>
<dbReference type="GO" id="GO:0008270">
    <property type="term" value="F:zinc ion binding"/>
    <property type="evidence" value="ECO:0007669"/>
    <property type="project" value="UniProtKB-KW"/>
</dbReference>
<comment type="pathway">
    <text evidence="2">Protein modification; protein ubiquitination.</text>
</comment>
<dbReference type="HOGENOM" id="CLU_035275_5_0_1"/>
<name>B4JHA4_DROGR</name>
<feature type="compositionally biased region" description="Polar residues" evidence="15">
    <location>
        <begin position="363"/>
        <end position="378"/>
    </location>
</feature>
<dbReference type="GO" id="GO:0061630">
    <property type="term" value="F:ubiquitin protein ligase activity"/>
    <property type="evidence" value="ECO:0007669"/>
    <property type="project" value="UniProtKB-EC"/>
</dbReference>
<evidence type="ECO:0000256" key="9">
    <source>
        <dbReference type="ARBA" id="ARBA00022833"/>
    </source>
</evidence>
<dbReference type="CDD" id="cd02123">
    <property type="entry name" value="PA_C_RZF_like"/>
    <property type="match status" value="1"/>
</dbReference>
<dbReference type="InterPro" id="IPR051653">
    <property type="entry name" value="E3_ligase_sorting_rcpt"/>
</dbReference>
<dbReference type="FunFam" id="3.50.30.30:FF:000026">
    <property type="entry name" value="E3 ubiquitin-protein ligase RNF13"/>
    <property type="match status" value="1"/>
</dbReference>
<comment type="subcellular location">
    <subcellularLocation>
        <location evidence="13">Endomembrane system</location>
        <topology evidence="13">Single-pass type I membrane protein</topology>
    </subcellularLocation>
</comment>
<organism evidence="20">
    <name type="scientific">Drosophila grimshawi</name>
    <name type="common">Hawaiian fruit fly</name>
    <name type="synonym">Idiomyia grimshawi</name>
    <dbReference type="NCBI Taxonomy" id="7222"/>
    <lineage>
        <taxon>Eukaryota</taxon>
        <taxon>Metazoa</taxon>
        <taxon>Ecdysozoa</taxon>
        <taxon>Arthropoda</taxon>
        <taxon>Hexapoda</taxon>
        <taxon>Insecta</taxon>
        <taxon>Pterygota</taxon>
        <taxon>Neoptera</taxon>
        <taxon>Endopterygota</taxon>
        <taxon>Diptera</taxon>
        <taxon>Brachycera</taxon>
        <taxon>Muscomorpha</taxon>
        <taxon>Ephydroidea</taxon>
        <taxon>Drosophilidae</taxon>
        <taxon>Drosophila</taxon>
        <taxon>Hawaiian Drosophila</taxon>
    </lineage>
</organism>
<dbReference type="InterPro" id="IPR001841">
    <property type="entry name" value="Znf_RING"/>
</dbReference>
<evidence type="ECO:0000256" key="1">
    <source>
        <dbReference type="ARBA" id="ARBA00000900"/>
    </source>
</evidence>
<dbReference type="InterPro" id="IPR003137">
    <property type="entry name" value="PA_domain"/>
</dbReference>
<dbReference type="FunFam" id="3.30.40.10:FF:000429">
    <property type="entry name" value="E3 ubiquitin-protein ligase RNF13"/>
    <property type="match status" value="1"/>
</dbReference>
<reference evidence="19 20" key="1">
    <citation type="journal article" date="2007" name="Nature">
        <title>Evolution of genes and genomes on the Drosophila phylogeny.</title>
        <authorList>
            <consortium name="Drosophila 12 Genomes Consortium"/>
            <person name="Clark A.G."/>
            <person name="Eisen M.B."/>
            <person name="Smith D.R."/>
            <person name="Bergman C.M."/>
            <person name="Oliver B."/>
            <person name="Markow T.A."/>
            <person name="Kaufman T.C."/>
            <person name="Kellis M."/>
            <person name="Gelbart W."/>
            <person name="Iyer V.N."/>
            <person name="Pollard D.A."/>
            <person name="Sackton T.B."/>
            <person name="Larracuente A.M."/>
            <person name="Singh N.D."/>
            <person name="Abad J.P."/>
            <person name="Abt D.N."/>
            <person name="Adryan B."/>
            <person name="Aguade M."/>
            <person name="Akashi H."/>
            <person name="Anderson W.W."/>
            <person name="Aquadro C.F."/>
            <person name="Ardell D.H."/>
            <person name="Arguello R."/>
            <person name="Artieri C.G."/>
            <person name="Barbash D.A."/>
            <person name="Barker D."/>
            <person name="Barsanti P."/>
            <person name="Batterham P."/>
            <person name="Batzoglou S."/>
            <person name="Begun D."/>
            <person name="Bhutkar A."/>
            <person name="Blanco E."/>
            <person name="Bosak S.A."/>
            <person name="Bradley R.K."/>
            <person name="Brand A.D."/>
            <person name="Brent M.R."/>
            <person name="Brooks A.N."/>
            <person name="Brown R.H."/>
            <person name="Butlin R.K."/>
            <person name="Caggese C."/>
            <person name="Calvi B.R."/>
            <person name="Bernardo de Carvalho A."/>
            <person name="Caspi A."/>
            <person name="Castrezana S."/>
            <person name="Celniker S.E."/>
            <person name="Chang J.L."/>
            <person name="Chapple C."/>
            <person name="Chatterji S."/>
            <person name="Chinwalla A."/>
            <person name="Civetta A."/>
            <person name="Clifton S.W."/>
            <person name="Comeron J.M."/>
            <person name="Costello J.C."/>
            <person name="Coyne J.A."/>
            <person name="Daub J."/>
            <person name="David R.G."/>
            <person name="Delcher A.L."/>
            <person name="Delehaunty K."/>
            <person name="Do C.B."/>
            <person name="Ebling H."/>
            <person name="Edwards K."/>
            <person name="Eickbush T."/>
            <person name="Evans J.D."/>
            <person name="Filipski A."/>
            <person name="Findeiss S."/>
            <person name="Freyhult E."/>
            <person name="Fulton L."/>
            <person name="Fulton R."/>
            <person name="Garcia A.C."/>
            <person name="Gardiner A."/>
            <person name="Garfield D.A."/>
            <person name="Garvin B.E."/>
            <person name="Gibson G."/>
            <person name="Gilbert D."/>
            <person name="Gnerre S."/>
            <person name="Godfrey J."/>
            <person name="Good R."/>
            <person name="Gotea V."/>
            <person name="Gravely B."/>
            <person name="Greenberg A.J."/>
            <person name="Griffiths-Jones S."/>
            <person name="Gross S."/>
            <person name="Guigo R."/>
            <person name="Gustafson E.A."/>
            <person name="Haerty W."/>
            <person name="Hahn M.W."/>
            <person name="Halligan D.L."/>
            <person name="Halpern A.L."/>
            <person name="Halter G.M."/>
            <person name="Han M.V."/>
            <person name="Heger A."/>
            <person name="Hillier L."/>
            <person name="Hinrichs A.S."/>
            <person name="Holmes I."/>
            <person name="Hoskins R.A."/>
            <person name="Hubisz M.J."/>
            <person name="Hultmark D."/>
            <person name="Huntley M.A."/>
            <person name="Jaffe D.B."/>
            <person name="Jagadeeshan S."/>
            <person name="Jeck W.R."/>
            <person name="Johnson J."/>
            <person name="Jones C.D."/>
            <person name="Jordan W.C."/>
            <person name="Karpen G.H."/>
            <person name="Kataoka E."/>
            <person name="Keightley P.D."/>
            <person name="Kheradpour P."/>
            <person name="Kirkness E.F."/>
            <person name="Koerich L.B."/>
            <person name="Kristiansen K."/>
            <person name="Kudrna D."/>
            <person name="Kulathinal R.J."/>
            <person name="Kumar S."/>
            <person name="Kwok R."/>
            <person name="Lander E."/>
            <person name="Langley C.H."/>
            <person name="Lapoint R."/>
            <person name="Lazzaro B.P."/>
            <person name="Lee S.J."/>
            <person name="Levesque L."/>
            <person name="Li R."/>
            <person name="Lin C.F."/>
            <person name="Lin M.F."/>
            <person name="Lindblad-Toh K."/>
            <person name="Llopart A."/>
            <person name="Long M."/>
            <person name="Low L."/>
            <person name="Lozovsky E."/>
            <person name="Lu J."/>
            <person name="Luo M."/>
            <person name="Machado C.A."/>
            <person name="Makalowski W."/>
            <person name="Marzo M."/>
            <person name="Matsuda M."/>
            <person name="Matzkin L."/>
            <person name="McAllister B."/>
            <person name="McBride C.S."/>
            <person name="McKernan B."/>
            <person name="McKernan K."/>
            <person name="Mendez-Lago M."/>
            <person name="Minx P."/>
            <person name="Mollenhauer M.U."/>
            <person name="Montooth K."/>
            <person name="Mount S.M."/>
            <person name="Mu X."/>
            <person name="Myers E."/>
            <person name="Negre B."/>
            <person name="Newfeld S."/>
            <person name="Nielsen R."/>
            <person name="Noor M.A."/>
            <person name="O'Grady P."/>
            <person name="Pachter L."/>
            <person name="Papaceit M."/>
            <person name="Parisi M.J."/>
            <person name="Parisi M."/>
            <person name="Parts L."/>
            <person name="Pedersen J.S."/>
            <person name="Pesole G."/>
            <person name="Phillippy A.M."/>
            <person name="Ponting C.P."/>
            <person name="Pop M."/>
            <person name="Porcelli D."/>
            <person name="Powell J.R."/>
            <person name="Prohaska S."/>
            <person name="Pruitt K."/>
            <person name="Puig M."/>
            <person name="Quesneville H."/>
            <person name="Ram K.R."/>
            <person name="Rand D."/>
            <person name="Rasmussen M.D."/>
            <person name="Reed L.K."/>
            <person name="Reenan R."/>
            <person name="Reily A."/>
            <person name="Remington K.A."/>
            <person name="Rieger T.T."/>
            <person name="Ritchie M.G."/>
            <person name="Robin C."/>
            <person name="Rogers Y.H."/>
            <person name="Rohde C."/>
            <person name="Rozas J."/>
            <person name="Rubenfield M.J."/>
            <person name="Ruiz A."/>
            <person name="Russo S."/>
            <person name="Salzberg S.L."/>
            <person name="Sanchez-Gracia A."/>
            <person name="Saranga D.J."/>
            <person name="Sato H."/>
            <person name="Schaeffer S.W."/>
            <person name="Schatz M.C."/>
            <person name="Schlenke T."/>
            <person name="Schwartz R."/>
            <person name="Segarra C."/>
            <person name="Singh R.S."/>
            <person name="Sirot L."/>
            <person name="Sirota M."/>
            <person name="Sisneros N.B."/>
            <person name="Smith C.D."/>
            <person name="Smith T.F."/>
            <person name="Spieth J."/>
            <person name="Stage D.E."/>
            <person name="Stark A."/>
            <person name="Stephan W."/>
            <person name="Strausberg R.L."/>
            <person name="Strempel S."/>
            <person name="Sturgill D."/>
            <person name="Sutton G."/>
            <person name="Sutton G.G."/>
            <person name="Tao W."/>
            <person name="Teichmann S."/>
            <person name="Tobari Y.N."/>
            <person name="Tomimura Y."/>
            <person name="Tsolas J.M."/>
            <person name="Valente V.L."/>
            <person name="Venter E."/>
            <person name="Venter J.C."/>
            <person name="Vicario S."/>
            <person name="Vieira F.G."/>
            <person name="Vilella A.J."/>
            <person name="Villasante A."/>
            <person name="Walenz B."/>
            <person name="Wang J."/>
            <person name="Wasserman M."/>
            <person name="Watts T."/>
            <person name="Wilson D."/>
            <person name="Wilson R.K."/>
            <person name="Wing R.A."/>
            <person name="Wolfner M.F."/>
            <person name="Wong A."/>
            <person name="Wong G.K."/>
            <person name="Wu C.I."/>
            <person name="Wu G."/>
            <person name="Yamamoto D."/>
            <person name="Yang H.P."/>
            <person name="Yang S.P."/>
            <person name="Yorke J.A."/>
            <person name="Yoshida K."/>
            <person name="Zdobnov E."/>
            <person name="Zhang P."/>
            <person name="Zhang Y."/>
            <person name="Zimin A.V."/>
            <person name="Baldwin J."/>
            <person name="Abdouelleil A."/>
            <person name="Abdulkadir J."/>
            <person name="Abebe A."/>
            <person name="Abera B."/>
            <person name="Abreu J."/>
            <person name="Acer S.C."/>
            <person name="Aftuck L."/>
            <person name="Alexander A."/>
            <person name="An P."/>
            <person name="Anderson E."/>
            <person name="Anderson S."/>
            <person name="Arachi H."/>
            <person name="Azer M."/>
            <person name="Bachantsang P."/>
            <person name="Barry A."/>
            <person name="Bayul T."/>
            <person name="Berlin A."/>
            <person name="Bessette D."/>
            <person name="Bloom T."/>
            <person name="Blye J."/>
            <person name="Boguslavskiy L."/>
            <person name="Bonnet C."/>
            <person name="Boukhgalter B."/>
            <person name="Bourzgui I."/>
            <person name="Brown A."/>
            <person name="Cahill P."/>
            <person name="Channer S."/>
            <person name="Cheshatsang Y."/>
            <person name="Chuda L."/>
            <person name="Citroen M."/>
            <person name="Collymore A."/>
            <person name="Cooke P."/>
            <person name="Costello M."/>
            <person name="D'Aco K."/>
            <person name="Daza R."/>
            <person name="De Haan G."/>
            <person name="DeGray S."/>
            <person name="DeMaso C."/>
            <person name="Dhargay N."/>
            <person name="Dooley K."/>
            <person name="Dooley E."/>
            <person name="Doricent M."/>
            <person name="Dorje P."/>
            <person name="Dorjee K."/>
            <person name="Dupes A."/>
            <person name="Elong R."/>
            <person name="Falk J."/>
            <person name="Farina A."/>
            <person name="Faro S."/>
            <person name="Ferguson D."/>
            <person name="Fisher S."/>
            <person name="Foley C.D."/>
            <person name="Franke A."/>
            <person name="Friedrich D."/>
            <person name="Gadbois L."/>
            <person name="Gearin G."/>
            <person name="Gearin C.R."/>
            <person name="Giannoukos G."/>
            <person name="Goode T."/>
            <person name="Graham J."/>
            <person name="Grandbois E."/>
            <person name="Grewal S."/>
            <person name="Gyaltsen K."/>
            <person name="Hafez N."/>
            <person name="Hagos B."/>
            <person name="Hall J."/>
            <person name="Henson C."/>
            <person name="Hollinger A."/>
            <person name="Honan T."/>
            <person name="Huard M.D."/>
            <person name="Hughes L."/>
            <person name="Hurhula B."/>
            <person name="Husby M.E."/>
            <person name="Kamat A."/>
            <person name="Kanga B."/>
            <person name="Kashin S."/>
            <person name="Khazanovich D."/>
            <person name="Kisner P."/>
            <person name="Lance K."/>
            <person name="Lara M."/>
            <person name="Lee W."/>
            <person name="Lennon N."/>
            <person name="Letendre F."/>
            <person name="LeVine R."/>
            <person name="Lipovsky A."/>
            <person name="Liu X."/>
            <person name="Liu J."/>
            <person name="Liu S."/>
            <person name="Lokyitsang T."/>
            <person name="Lokyitsang Y."/>
            <person name="Lubonja R."/>
            <person name="Lui A."/>
            <person name="MacDonald P."/>
            <person name="Magnisalis V."/>
            <person name="Maru K."/>
            <person name="Matthews C."/>
            <person name="McCusker W."/>
            <person name="McDonough S."/>
            <person name="Mehta T."/>
            <person name="Meldrim J."/>
            <person name="Meneus L."/>
            <person name="Mihai O."/>
            <person name="Mihalev A."/>
            <person name="Mihova T."/>
            <person name="Mittelman R."/>
            <person name="Mlenga V."/>
            <person name="Montmayeur A."/>
            <person name="Mulrain L."/>
            <person name="Navidi A."/>
            <person name="Naylor J."/>
            <person name="Negash T."/>
            <person name="Nguyen T."/>
            <person name="Nguyen N."/>
            <person name="Nicol R."/>
            <person name="Norbu C."/>
            <person name="Norbu N."/>
            <person name="Novod N."/>
            <person name="O'Neill B."/>
            <person name="Osman S."/>
            <person name="Markiewicz E."/>
            <person name="Oyono O.L."/>
            <person name="Patti C."/>
            <person name="Phunkhang P."/>
            <person name="Pierre F."/>
            <person name="Priest M."/>
            <person name="Raghuraman S."/>
            <person name="Rege F."/>
            <person name="Reyes R."/>
            <person name="Rise C."/>
            <person name="Rogov P."/>
            <person name="Ross K."/>
            <person name="Ryan E."/>
            <person name="Settipalli S."/>
            <person name="Shea T."/>
            <person name="Sherpa N."/>
            <person name="Shi L."/>
            <person name="Shih D."/>
            <person name="Sparrow T."/>
            <person name="Spaulding J."/>
            <person name="Stalker J."/>
            <person name="Stange-Thomann N."/>
            <person name="Stavropoulos S."/>
            <person name="Stone C."/>
            <person name="Strader C."/>
            <person name="Tesfaye S."/>
            <person name="Thomson T."/>
            <person name="Thoulutsang Y."/>
            <person name="Thoulutsang D."/>
            <person name="Topham K."/>
            <person name="Topping I."/>
            <person name="Tsamla T."/>
            <person name="Vassiliev H."/>
            <person name="Vo A."/>
            <person name="Wangchuk T."/>
            <person name="Wangdi T."/>
            <person name="Weiand M."/>
            <person name="Wilkinson J."/>
            <person name="Wilson A."/>
            <person name="Yadav S."/>
            <person name="Young G."/>
            <person name="Yu Q."/>
            <person name="Zembek L."/>
            <person name="Zhong D."/>
            <person name="Zimmer A."/>
            <person name="Zwirko Z."/>
            <person name="Jaffe D.B."/>
            <person name="Alvarez P."/>
            <person name="Brockman W."/>
            <person name="Butler J."/>
            <person name="Chin C."/>
            <person name="Gnerre S."/>
            <person name="Grabherr M."/>
            <person name="Kleber M."/>
            <person name="Mauceli E."/>
            <person name="MacCallum I."/>
        </authorList>
    </citation>
    <scope>NUCLEOTIDE SEQUENCE [LARGE SCALE GENOMIC DNA]</scope>
    <source>
        <strain evidence="20">Tucson 15287-2541.00</strain>
    </source>
</reference>
<dbReference type="PROSITE" id="PS50089">
    <property type="entry name" value="ZF_RING_2"/>
    <property type="match status" value="1"/>
</dbReference>
<dbReference type="GO" id="GO:1904300">
    <property type="term" value="P:positive regulation of transcytosis"/>
    <property type="evidence" value="ECO:0007669"/>
    <property type="project" value="EnsemblMetazoa"/>
</dbReference>
<dbReference type="SUPFAM" id="SSF57850">
    <property type="entry name" value="RING/U-box"/>
    <property type="match status" value="1"/>
</dbReference>
<dbReference type="InterPro" id="IPR044744">
    <property type="entry name" value="ZNRF4/RNF13/RNF167_PA"/>
</dbReference>
<dbReference type="Gene3D" id="3.50.30.30">
    <property type="match status" value="1"/>
</dbReference>
<evidence type="ECO:0000256" key="5">
    <source>
        <dbReference type="ARBA" id="ARBA00022692"/>
    </source>
</evidence>
<accession>B4JHA4</accession>
<dbReference type="PANTHER" id="PTHR47168:SF1">
    <property type="entry name" value="OS02G0798600 PROTEIN"/>
    <property type="match status" value="1"/>
</dbReference>
<dbReference type="PhylomeDB" id="B4JHA4"/>
<dbReference type="AlphaFoldDB" id="B4JHA4"/>
<gene>
    <name evidence="19" type="primary">Dgri\GH19534</name>
    <name evidence="19" type="ORF">Dgri_GH19534</name>
</gene>
<evidence type="ECO:0000313" key="20">
    <source>
        <dbReference type="Proteomes" id="UP000001070"/>
    </source>
</evidence>
<proteinExistence type="predicted"/>